<accession>A0A9E7KD85</accession>
<evidence type="ECO:0000313" key="2">
    <source>
        <dbReference type="Proteomes" id="UP001055439"/>
    </source>
</evidence>
<evidence type="ECO:0000313" key="1">
    <source>
        <dbReference type="EMBL" id="URE13161.1"/>
    </source>
</evidence>
<sequence>DTLNPQARIARGDVAKDGWRKQQRTWTPDEEVVTDGASGTHEGWIRTKPDAMGPTRSTRLARTARMSGTARGIPSNCTGDWRGSGPAIELRAQRHVRAGNQDFFLRMDLSVEKVNCFMMIYLAKTSRGKTYTMWGPPTALLEDACFKSERERKGDNERMNIKPFSQLRDTAEALQTTRELLVRLKEAEEAAAIGEKSALLAEETEKANQEID</sequence>
<protein>
    <submittedName>
        <fullName evidence="1">Kinesin motor domain containing protein</fullName>
    </submittedName>
</protein>
<proteinExistence type="predicted"/>
<feature type="non-terminal residue" evidence="1">
    <location>
        <position position="1"/>
    </location>
</feature>
<keyword evidence="2" id="KW-1185">Reference proteome</keyword>
<name>A0A9E7KD85_9LILI</name>
<dbReference type="Proteomes" id="UP001055439">
    <property type="component" value="Chromosome 6"/>
</dbReference>
<organism evidence="1 2">
    <name type="scientific">Musa troglodytarum</name>
    <name type="common">fe'i banana</name>
    <dbReference type="NCBI Taxonomy" id="320322"/>
    <lineage>
        <taxon>Eukaryota</taxon>
        <taxon>Viridiplantae</taxon>
        <taxon>Streptophyta</taxon>
        <taxon>Embryophyta</taxon>
        <taxon>Tracheophyta</taxon>
        <taxon>Spermatophyta</taxon>
        <taxon>Magnoliopsida</taxon>
        <taxon>Liliopsida</taxon>
        <taxon>Zingiberales</taxon>
        <taxon>Musaceae</taxon>
        <taxon>Musa</taxon>
    </lineage>
</organism>
<reference evidence="1" key="1">
    <citation type="submission" date="2022-05" db="EMBL/GenBank/DDBJ databases">
        <title>The Musa troglodytarum L. genome provides insights into the mechanism of non-climacteric behaviour and enrichment of carotenoids.</title>
        <authorList>
            <person name="Wang J."/>
        </authorList>
    </citation>
    <scope>NUCLEOTIDE SEQUENCE</scope>
    <source>
        <tissue evidence="1">Leaf</tissue>
    </source>
</reference>
<gene>
    <name evidence="1" type="ORF">MUK42_06874</name>
</gene>
<dbReference type="AlphaFoldDB" id="A0A9E7KD85"/>
<dbReference type="EMBL" id="CP097508">
    <property type="protein sequence ID" value="URE13161.1"/>
    <property type="molecule type" value="Genomic_DNA"/>
</dbReference>